<dbReference type="Proteomes" id="UP000178089">
    <property type="component" value="Unassembled WGS sequence"/>
</dbReference>
<name>A0A1G2MXW7_9BACT</name>
<gene>
    <name evidence="1" type="ORF">A3F51_02795</name>
</gene>
<accession>A0A1G2MXW7</accession>
<sequence>MIETEAVLEFWRKHRGGVRVYPKSAVGDLVIIKLHHPPDYSIGVYALLVNEINPRVQCSTLIFTLVSGNLQLNKIDRHGVLNRHTMSGSSRVTTIFPYDVYAAKNVGDGYAEMIAISLPYDFLGNLDRTVGQDFLARLTQIQAYIGRR</sequence>
<comment type="caution">
    <text evidence="1">The sequence shown here is derived from an EMBL/GenBank/DDBJ whole genome shotgun (WGS) entry which is preliminary data.</text>
</comment>
<evidence type="ECO:0000313" key="1">
    <source>
        <dbReference type="EMBL" id="OHA28678.1"/>
    </source>
</evidence>
<evidence type="ECO:0000313" key="2">
    <source>
        <dbReference type="Proteomes" id="UP000178089"/>
    </source>
</evidence>
<dbReference type="STRING" id="1802315.A3F51_02795"/>
<dbReference type="EMBL" id="MHRT01000010">
    <property type="protein sequence ID" value="OHA28678.1"/>
    <property type="molecule type" value="Genomic_DNA"/>
</dbReference>
<proteinExistence type="predicted"/>
<organism evidence="1 2">
    <name type="scientific">Candidatus Taylorbacteria bacterium RIFCSPHIGHO2_12_FULL_45_16</name>
    <dbReference type="NCBI Taxonomy" id="1802315"/>
    <lineage>
        <taxon>Bacteria</taxon>
        <taxon>Candidatus Tayloriibacteriota</taxon>
    </lineage>
</organism>
<protein>
    <submittedName>
        <fullName evidence="1">Uncharacterized protein</fullName>
    </submittedName>
</protein>
<dbReference type="AlphaFoldDB" id="A0A1G2MXW7"/>
<reference evidence="1 2" key="1">
    <citation type="journal article" date="2016" name="Nat. Commun.">
        <title>Thousands of microbial genomes shed light on interconnected biogeochemical processes in an aquifer system.</title>
        <authorList>
            <person name="Anantharaman K."/>
            <person name="Brown C.T."/>
            <person name="Hug L.A."/>
            <person name="Sharon I."/>
            <person name="Castelle C.J."/>
            <person name="Probst A.J."/>
            <person name="Thomas B.C."/>
            <person name="Singh A."/>
            <person name="Wilkins M.J."/>
            <person name="Karaoz U."/>
            <person name="Brodie E.L."/>
            <person name="Williams K.H."/>
            <person name="Hubbard S.S."/>
            <person name="Banfield J.F."/>
        </authorList>
    </citation>
    <scope>NUCLEOTIDE SEQUENCE [LARGE SCALE GENOMIC DNA]</scope>
</reference>